<dbReference type="NCBIfam" id="TIGR00614">
    <property type="entry name" value="recQ_fam"/>
    <property type="match status" value="1"/>
</dbReference>
<dbReference type="GO" id="GO:0003676">
    <property type="term" value="F:nucleic acid binding"/>
    <property type="evidence" value="ECO:0007669"/>
    <property type="project" value="InterPro"/>
</dbReference>
<evidence type="ECO:0000256" key="1">
    <source>
        <dbReference type="ARBA" id="ARBA00022741"/>
    </source>
</evidence>
<dbReference type="GO" id="GO:0016787">
    <property type="term" value="F:hydrolase activity"/>
    <property type="evidence" value="ECO:0007669"/>
    <property type="project" value="UniProtKB-KW"/>
</dbReference>
<dbReference type="Gene3D" id="3.40.50.300">
    <property type="entry name" value="P-loop containing nucleotide triphosphate hydrolases"/>
    <property type="match status" value="2"/>
</dbReference>
<evidence type="ECO:0000256" key="2">
    <source>
        <dbReference type="ARBA" id="ARBA00022801"/>
    </source>
</evidence>
<dbReference type="GO" id="GO:0006281">
    <property type="term" value="P:DNA repair"/>
    <property type="evidence" value="ECO:0007669"/>
    <property type="project" value="TreeGrafter"/>
</dbReference>
<dbReference type="EMBL" id="BMFV01000007">
    <property type="protein sequence ID" value="GGH79128.1"/>
    <property type="molecule type" value="Genomic_DNA"/>
</dbReference>
<sequence>MLTALLNERFGYTSFRPGQKEVIEDVIKGHDVFAMLPTGSGKSICYLLAGYCREGLVVIVSPLLSLMDDQVQNIRMHGETRVAALNSFLSKEEWYEVLDHLEQIKFLLLSPEMLQSHIVQQKLRNRGVGLFTVDEAHCVSQWGYEFRPDYLKLKNIRQYLGHPPCLALTATADPQVRADIIEKLGMEKGVQHVYSVDRPNISLCVEEFQGTLQKQERMVELALKLKGPGIIYFSSREWTETATTLLQEQTPLRVAFYHGGMSGNERRLIQMQFLNDELDIVCCTNAFGMGINKPNVRYVIHFHYPKHLNAYLQEIGRAGRDGLPSIALLLYTPEDHAFPMFFIEKEFPTEAQLSAVIDEYTFKRERDVVQLAIEKGCSESAARFLKEQLQTFGDNEEKKTIMQKLQELITERKRIKLNEHKKFLQWLQASGCRREGLLRLFGEYLNHEVHECCDHCQVHLQPYFTGSVTTTQRNESQANASWLSRLEMLLSEKVGRGVNAEKS</sequence>
<name>A0A8J2ZV67_9BACL</name>
<keyword evidence="3 7" id="KW-0347">Helicase</keyword>
<dbReference type="GO" id="GO:0009378">
    <property type="term" value="F:four-way junction helicase activity"/>
    <property type="evidence" value="ECO:0007669"/>
    <property type="project" value="TreeGrafter"/>
</dbReference>
<organism evidence="7 8">
    <name type="scientific">Pullulanibacillus pueri</name>
    <dbReference type="NCBI Taxonomy" id="1437324"/>
    <lineage>
        <taxon>Bacteria</taxon>
        <taxon>Bacillati</taxon>
        <taxon>Bacillota</taxon>
        <taxon>Bacilli</taxon>
        <taxon>Bacillales</taxon>
        <taxon>Sporolactobacillaceae</taxon>
        <taxon>Pullulanibacillus</taxon>
    </lineage>
</organism>
<keyword evidence="2" id="KW-0378">Hydrolase</keyword>
<feature type="domain" description="Helicase C-terminal" evidence="6">
    <location>
        <begin position="217"/>
        <end position="369"/>
    </location>
</feature>
<dbReference type="Pfam" id="PF00270">
    <property type="entry name" value="DEAD"/>
    <property type="match status" value="1"/>
</dbReference>
<dbReference type="Pfam" id="PF00271">
    <property type="entry name" value="Helicase_C"/>
    <property type="match status" value="1"/>
</dbReference>
<dbReference type="InterPro" id="IPR001650">
    <property type="entry name" value="Helicase_C-like"/>
</dbReference>
<dbReference type="AlphaFoldDB" id="A0A8J2ZV67"/>
<dbReference type="GO" id="GO:0043138">
    <property type="term" value="F:3'-5' DNA helicase activity"/>
    <property type="evidence" value="ECO:0007669"/>
    <property type="project" value="TreeGrafter"/>
</dbReference>
<evidence type="ECO:0000313" key="7">
    <source>
        <dbReference type="EMBL" id="GGH79128.1"/>
    </source>
</evidence>
<dbReference type="GO" id="GO:0030894">
    <property type="term" value="C:replisome"/>
    <property type="evidence" value="ECO:0007669"/>
    <property type="project" value="TreeGrafter"/>
</dbReference>
<dbReference type="InterPro" id="IPR004589">
    <property type="entry name" value="DNA_helicase_ATP-dep_RecQ"/>
</dbReference>
<proteinExistence type="predicted"/>
<dbReference type="SUPFAM" id="SSF52540">
    <property type="entry name" value="P-loop containing nucleoside triphosphate hydrolases"/>
    <property type="match status" value="1"/>
</dbReference>
<dbReference type="PROSITE" id="PS51194">
    <property type="entry name" value="HELICASE_CTER"/>
    <property type="match status" value="1"/>
</dbReference>
<dbReference type="SMART" id="SM00487">
    <property type="entry name" value="DEXDc"/>
    <property type="match status" value="1"/>
</dbReference>
<dbReference type="GO" id="GO:0043590">
    <property type="term" value="C:bacterial nucleoid"/>
    <property type="evidence" value="ECO:0007669"/>
    <property type="project" value="TreeGrafter"/>
</dbReference>
<evidence type="ECO:0000256" key="4">
    <source>
        <dbReference type="ARBA" id="ARBA00022840"/>
    </source>
</evidence>
<keyword evidence="8" id="KW-1185">Reference proteome</keyword>
<evidence type="ECO:0000259" key="6">
    <source>
        <dbReference type="PROSITE" id="PS51194"/>
    </source>
</evidence>
<dbReference type="Proteomes" id="UP000656813">
    <property type="component" value="Unassembled WGS sequence"/>
</dbReference>
<dbReference type="GO" id="GO:0005737">
    <property type="term" value="C:cytoplasm"/>
    <property type="evidence" value="ECO:0007669"/>
    <property type="project" value="TreeGrafter"/>
</dbReference>
<keyword evidence="1" id="KW-0547">Nucleotide-binding</keyword>
<dbReference type="FunFam" id="3.40.50.300:FF:001389">
    <property type="entry name" value="ATP-dependent DNA helicase RecQ"/>
    <property type="match status" value="1"/>
</dbReference>
<dbReference type="PANTHER" id="PTHR13710:SF84">
    <property type="entry name" value="ATP-DEPENDENT DNA HELICASE RECS-RELATED"/>
    <property type="match status" value="1"/>
</dbReference>
<feature type="domain" description="Helicase ATP-binding" evidence="5">
    <location>
        <begin position="23"/>
        <end position="190"/>
    </location>
</feature>
<reference evidence="7" key="2">
    <citation type="submission" date="2020-09" db="EMBL/GenBank/DDBJ databases">
        <authorList>
            <person name="Sun Q."/>
            <person name="Zhou Y."/>
        </authorList>
    </citation>
    <scope>NUCLEOTIDE SEQUENCE</scope>
    <source>
        <strain evidence="7">CGMCC 1.12777</strain>
    </source>
</reference>
<dbReference type="InterPro" id="IPR014001">
    <property type="entry name" value="Helicase_ATP-bd"/>
</dbReference>
<dbReference type="RefSeq" id="WP_188496645.1">
    <property type="nucleotide sequence ID" value="NZ_BMFV01000007.1"/>
</dbReference>
<gene>
    <name evidence="7" type="primary">recQ</name>
    <name evidence="7" type="ORF">GCM10007096_13600</name>
</gene>
<accession>A0A8J2ZV67</accession>
<dbReference type="PROSITE" id="PS51192">
    <property type="entry name" value="HELICASE_ATP_BIND_1"/>
    <property type="match status" value="1"/>
</dbReference>
<keyword evidence="4" id="KW-0067">ATP-binding</keyword>
<dbReference type="GO" id="GO:0006310">
    <property type="term" value="P:DNA recombination"/>
    <property type="evidence" value="ECO:0007669"/>
    <property type="project" value="InterPro"/>
</dbReference>
<protein>
    <submittedName>
        <fullName evidence="7">ATP-dependent DNA helicase RecQ</fullName>
    </submittedName>
</protein>
<dbReference type="CDD" id="cd17920">
    <property type="entry name" value="DEXHc_RecQ"/>
    <property type="match status" value="1"/>
</dbReference>
<dbReference type="GO" id="GO:0005524">
    <property type="term" value="F:ATP binding"/>
    <property type="evidence" value="ECO:0007669"/>
    <property type="project" value="UniProtKB-KW"/>
</dbReference>
<dbReference type="PANTHER" id="PTHR13710">
    <property type="entry name" value="DNA HELICASE RECQ FAMILY MEMBER"/>
    <property type="match status" value="1"/>
</dbReference>
<comment type="caution">
    <text evidence="7">The sequence shown here is derived from an EMBL/GenBank/DDBJ whole genome shotgun (WGS) entry which is preliminary data.</text>
</comment>
<dbReference type="SMART" id="SM00490">
    <property type="entry name" value="HELICc"/>
    <property type="match status" value="1"/>
</dbReference>
<dbReference type="InterPro" id="IPR011545">
    <property type="entry name" value="DEAD/DEAH_box_helicase_dom"/>
</dbReference>
<evidence type="ECO:0000313" key="8">
    <source>
        <dbReference type="Proteomes" id="UP000656813"/>
    </source>
</evidence>
<dbReference type="InterPro" id="IPR027417">
    <property type="entry name" value="P-loop_NTPase"/>
</dbReference>
<evidence type="ECO:0000256" key="3">
    <source>
        <dbReference type="ARBA" id="ARBA00022806"/>
    </source>
</evidence>
<evidence type="ECO:0000259" key="5">
    <source>
        <dbReference type="PROSITE" id="PS51192"/>
    </source>
</evidence>
<reference evidence="7" key="1">
    <citation type="journal article" date="2014" name="Int. J. Syst. Evol. Microbiol.">
        <title>Complete genome sequence of Corynebacterium casei LMG S-19264T (=DSM 44701T), isolated from a smear-ripened cheese.</title>
        <authorList>
            <consortium name="US DOE Joint Genome Institute (JGI-PGF)"/>
            <person name="Walter F."/>
            <person name="Albersmeier A."/>
            <person name="Kalinowski J."/>
            <person name="Ruckert C."/>
        </authorList>
    </citation>
    <scope>NUCLEOTIDE SEQUENCE</scope>
    <source>
        <strain evidence="7">CGMCC 1.12777</strain>
    </source>
</reference>